<accession>A0ABY8L9Q5</accession>
<evidence type="ECO:0008006" key="4">
    <source>
        <dbReference type="Google" id="ProtNLM"/>
    </source>
</evidence>
<keyword evidence="1" id="KW-1133">Transmembrane helix</keyword>
<proteinExistence type="predicted"/>
<evidence type="ECO:0000313" key="2">
    <source>
        <dbReference type="EMBL" id="WGH77851.1"/>
    </source>
</evidence>
<dbReference type="Proteomes" id="UP001243420">
    <property type="component" value="Chromosome"/>
</dbReference>
<organism evidence="2 3">
    <name type="scientific">Jannaschia ovalis</name>
    <dbReference type="NCBI Taxonomy" id="3038773"/>
    <lineage>
        <taxon>Bacteria</taxon>
        <taxon>Pseudomonadati</taxon>
        <taxon>Pseudomonadota</taxon>
        <taxon>Alphaproteobacteria</taxon>
        <taxon>Rhodobacterales</taxon>
        <taxon>Roseobacteraceae</taxon>
        <taxon>Jannaschia</taxon>
    </lineage>
</organism>
<reference evidence="2 3" key="1">
    <citation type="submission" date="2023-04" db="EMBL/GenBank/DDBJ databases">
        <title>Jannaschia ovalis sp. nov., a marine bacterium isolated from sea tidal flat.</title>
        <authorList>
            <person name="Kwon D.Y."/>
            <person name="Kim J.-J."/>
        </authorList>
    </citation>
    <scope>NUCLEOTIDE SEQUENCE [LARGE SCALE GENOMIC DNA]</scope>
    <source>
        <strain evidence="2 3">GRR-S6-38</strain>
    </source>
</reference>
<evidence type="ECO:0000256" key="1">
    <source>
        <dbReference type="SAM" id="Phobius"/>
    </source>
</evidence>
<protein>
    <recommendedName>
        <fullName evidence="4">DUF3311 domain-containing protein</fullName>
    </recommendedName>
</protein>
<keyword evidence="1" id="KW-0812">Transmembrane</keyword>
<name>A0ABY8L9Q5_9RHOB</name>
<evidence type="ECO:0000313" key="3">
    <source>
        <dbReference type="Proteomes" id="UP001243420"/>
    </source>
</evidence>
<dbReference type="RefSeq" id="WP_279964466.1">
    <property type="nucleotide sequence ID" value="NZ_CP122537.1"/>
</dbReference>
<sequence length="92" mass="9843">MSPPERAPRDVPRAQRRARRRARAADAARLLPFFGVALLLLPDLALSGGPAAEGATAPWLLYLFGAWACLIGLSFWIGRLLIASAPPPDDAP</sequence>
<gene>
    <name evidence="2" type="ORF">P8627_12515</name>
</gene>
<keyword evidence="3" id="KW-1185">Reference proteome</keyword>
<feature type="transmembrane region" description="Helical" evidence="1">
    <location>
        <begin position="57"/>
        <end position="77"/>
    </location>
</feature>
<dbReference type="EMBL" id="CP122537">
    <property type="protein sequence ID" value="WGH77851.1"/>
    <property type="molecule type" value="Genomic_DNA"/>
</dbReference>
<keyword evidence="1" id="KW-0472">Membrane</keyword>